<sequence length="96" mass="10828">MSPVAMCIEELIPSNNMKSNMYSILIRTGLVFSTLLVGLTIPFFGVCNSSIPYLNQIPIRPDQYLEWSGDGTDRIFTDNACYFDSPMCLLSKHLKE</sequence>
<dbReference type="Proteomes" id="UP000195402">
    <property type="component" value="Unassembled WGS sequence"/>
</dbReference>
<comment type="caution">
    <text evidence="1">The sequence shown here is derived from an EMBL/GenBank/DDBJ whole genome shotgun (WGS) entry which is preliminary data.</text>
</comment>
<evidence type="ECO:0000313" key="1">
    <source>
        <dbReference type="EMBL" id="OVA18027.1"/>
    </source>
</evidence>
<proteinExistence type="predicted"/>
<accession>A0A200R5P6</accession>
<evidence type="ECO:0000313" key="2">
    <source>
        <dbReference type="Proteomes" id="UP000195402"/>
    </source>
</evidence>
<dbReference type="STRING" id="56857.A0A200R5P6"/>
<reference evidence="1 2" key="1">
    <citation type="journal article" date="2017" name="Mol. Plant">
        <title>The Genome of Medicinal Plant Macleaya cordata Provides New Insights into Benzylisoquinoline Alkaloids Metabolism.</title>
        <authorList>
            <person name="Liu X."/>
            <person name="Liu Y."/>
            <person name="Huang P."/>
            <person name="Ma Y."/>
            <person name="Qing Z."/>
            <person name="Tang Q."/>
            <person name="Cao H."/>
            <person name="Cheng P."/>
            <person name="Zheng Y."/>
            <person name="Yuan Z."/>
            <person name="Zhou Y."/>
            <person name="Liu J."/>
            <person name="Tang Z."/>
            <person name="Zhuo Y."/>
            <person name="Zhang Y."/>
            <person name="Yu L."/>
            <person name="Huang J."/>
            <person name="Yang P."/>
            <person name="Peng Q."/>
            <person name="Zhang J."/>
            <person name="Jiang W."/>
            <person name="Zhang Z."/>
            <person name="Lin K."/>
            <person name="Ro D.K."/>
            <person name="Chen X."/>
            <person name="Xiong X."/>
            <person name="Shang Y."/>
            <person name="Huang S."/>
            <person name="Zeng J."/>
        </authorList>
    </citation>
    <scope>NUCLEOTIDE SEQUENCE [LARGE SCALE GENOMIC DNA]</scope>
    <source>
        <strain evidence="2">cv. BLH2017</strain>
        <tissue evidence="1">Root</tissue>
    </source>
</reference>
<dbReference type="AlphaFoldDB" id="A0A200R5P6"/>
<organism evidence="1 2">
    <name type="scientific">Macleaya cordata</name>
    <name type="common">Five-seeded plume-poppy</name>
    <name type="synonym">Bocconia cordata</name>
    <dbReference type="NCBI Taxonomy" id="56857"/>
    <lineage>
        <taxon>Eukaryota</taxon>
        <taxon>Viridiplantae</taxon>
        <taxon>Streptophyta</taxon>
        <taxon>Embryophyta</taxon>
        <taxon>Tracheophyta</taxon>
        <taxon>Spermatophyta</taxon>
        <taxon>Magnoliopsida</taxon>
        <taxon>Ranunculales</taxon>
        <taxon>Papaveraceae</taxon>
        <taxon>Papaveroideae</taxon>
        <taxon>Macleaya</taxon>
    </lineage>
</organism>
<dbReference type="OrthoDB" id="655540at2759"/>
<keyword evidence="2" id="KW-1185">Reference proteome</keyword>
<dbReference type="EMBL" id="MVGT01000437">
    <property type="protein sequence ID" value="OVA18027.1"/>
    <property type="molecule type" value="Genomic_DNA"/>
</dbReference>
<protein>
    <submittedName>
        <fullName evidence="1">Uncharacterized protein</fullName>
    </submittedName>
</protein>
<dbReference type="InParanoid" id="A0A200R5P6"/>
<name>A0A200R5P6_MACCD</name>
<gene>
    <name evidence="1" type="ORF">BVC80_1835g436</name>
</gene>